<dbReference type="InterPro" id="IPR011010">
    <property type="entry name" value="DNA_brk_join_enz"/>
</dbReference>
<dbReference type="AlphaFoldDB" id="A0A1B2DM17"/>
<proteinExistence type="inferred from homology"/>
<dbReference type="InterPro" id="IPR002104">
    <property type="entry name" value="Integrase_catalytic"/>
</dbReference>
<dbReference type="PROSITE" id="PS51898">
    <property type="entry name" value="TYR_RECOMBINASE"/>
    <property type="match status" value="1"/>
</dbReference>
<dbReference type="EMBL" id="CP016808">
    <property type="protein sequence ID" value="ANY68754.1"/>
    <property type="molecule type" value="Genomic_DNA"/>
</dbReference>
<dbReference type="InterPro" id="IPR013762">
    <property type="entry name" value="Integrase-like_cat_sf"/>
</dbReference>
<reference evidence="8" key="1">
    <citation type="submission" date="2016-08" db="EMBL/GenBank/DDBJ databases">
        <title>Complete Genome Seqeunce of Paenibacillus sp. BIHB 4019 from tea rhizoplane.</title>
        <authorList>
            <person name="Thakur R."/>
            <person name="Swarnkar M.K."/>
            <person name="Gulati A."/>
        </authorList>
    </citation>
    <scope>NUCLEOTIDE SEQUENCE [LARGE SCALE GENOMIC DNA]</scope>
    <source>
        <strain evidence="8">BIHB4019</strain>
    </source>
</reference>
<keyword evidence="3 5" id="KW-0238">DNA-binding</keyword>
<evidence type="ECO:0000256" key="2">
    <source>
        <dbReference type="ARBA" id="ARBA00022908"/>
    </source>
</evidence>
<accession>A0A1B2DM17</accession>
<evidence type="ECO:0000256" key="4">
    <source>
        <dbReference type="ARBA" id="ARBA00023172"/>
    </source>
</evidence>
<evidence type="ECO:0000259" key="6">
    <source>
        <dbReference type="PROSITE" id="PS51898"/>
    </source>
</evidence>
<name>A0A1B2DM17_9BACL</name>
<dbReference type="InterPro" id="IPR050090">
    <property type="entry name" value="Tyrosine_recombinase_XerCD"/>
</dbReference>
<comment type="similarity">
    <text evidence="1">Belongs to the 'phage' integrase family.</text>
</comment>
<dbReference type="RefSeq" id="WP_099519850.1">
    <property type="nucleotide sequence ID" value="NZ_CP016808.1"/>
</dbReference>
<evidence type="ECO:0000256" key="5">
    <source>
        <dbReference type="PROSITE-ProRule" id="PRU01248"/>
    </source>
</evidence>
<sequence length="324" mass="38589">MTNMEFHIDNFMLYCSSKNLSRKTLASYEQTLKLFTLFLKQSFDIEDVKKVQSGHIRQYIKYLRERGKYTVVNKEESKNINHPDNRSDYKKDISTTTIANYVRNIKVFFNYLYHAEREIPKNPVDSIKNLKPERKMKKILTPDEIKRVLKQFDSSTFHGYRNYIITKLLLDTGMRIGECLSLFPEHFDFAHKSILITNPKNKQERYVYFSFKLANDMKQWMKYKDRYSESPFLFPTTRGTQLEVRNYERALRQAGEQVGVSIHPHQLRNNFAKYYILNNGDWFSLCRILGHSSVEVTQKAYLDFTDEEIGRKYQKHSPLAFLEV</sequence>
<dbReference type="CDD" id="cd00397">
    <property type="entry name" value="DNA_BRE_C"/>
    <property type="match status" value="1"/>
</dbReference>
<evidence type="ECO:0000259" key="7">
    <source>
        <dbReference type="PROSITE" id="PS51900"/>
    </source>
</evidence>
<feature type="domain" description="Core-binding (CB)" evidence="7">
    <location>
        <begin position="2"/>
        <end position="113"/>
    </location>
</feature>
<dbReference type="PANTHER" id="PTHR30349">
    <property type="entry name" value="PHAGE INTEGRASE-RELATED"/>
    <property type="match status" value="1"/>
</dbReference>
<evidence type="ECO:0000256" key="1">
    <source>
        <dbReference type="ARBA" id="ARBA00008857"/>
    </source>
</evidence>
<dbReference type="SUPFAM" id="SSF56349">
    <property type="entry name" value="DNA breaking-rejoining enzymes"/>
    <property type="match status" value="1"/>
</dbReference>
<dbReference type="GO" id="GO:0006310">
    <property type="term" value="P:DNA recombination"/>
    <property type="evidence" value="ECO:0007669"/>
    <property type="project" value="UniProtKB-KW"/>
</dbReference>
<dbReference type="GO" id="GO:0015074">
    <property type="term" value="P:DNA integration"/>
    <property type="evidence" value="ECO:0007669"/>
    <property type="project" value="UniProtKB-KW"/>
</dbReference>
<dbReference type="GO" id="GO:0003677">
    <property type="term" value="F:DNA binding"/>
    <property type="evidence" value="ECO:0007669"/>
    <property type="project" value="UniProtKB-UniRule"/>
</dbReference>
<dbReference type="InterPro" id="IPR010998">
    <property type="entry name" value="Integrase_recombinase_N"/>
</dbReference>
<dbReference type="PANTHER" id="PTHR30349:SF41">
    <property type="entry name" value="INTEGRASE_RECOMBINASE PROTEIN MJ0367-RELATED"/>
    <property type="match status" value="1"/>
</dbReference>
<gene>
    <name evidence="8" type="ORF">BBD42_21510</name>
</gene>
<dbReference type="InterPro" id="IPR004107">
    <property type="entry name" value="Integrase_SAM-like_N"/>
</dbReference>
<keyword evidence="2" id="KW-0229">DNA integration</keyword>
<evidence type="ECO:0000256" key="3">
    <source>
        <dbReference type="ARBA" id="ARBA00023125"/>
    </source>
</evidence>
<dbReference type="PROSITE" id="PS51900">
    <property type="entry name" value="CB"/>
    <property type="match status" value="1"/>
</dbReference>
<organism evidence="8">
    <name type="scientific">Paenibacillus sp. BIHB 4019</name>
    <dbReference type="NCBI Taxonomy" id="1870819"/>
    <lineage>
        <taxon>Bacteria</taxon>
        <taxon>Bacillati</taxon>
        <taxon>Bacillota</taxon>
        <taxon>Bacilli</taxon>
        <taxon>Bacillales</taxon>
        <taxon>Paenibacillaceae</taxon>
        <taxon>Paenibacillus</taxon>
    </lineage>
</organism>
<dbReference type="InterPro" id="IPR044068">
    <property type="entry name" value="CB"/>
</dbReference>
<keyword evidence="4" id="KW-0233">DNA recombination</keyword>
<feature type="domain" description="Tyr recombinase" evidence="6">
    <location>
        <begin position="135"/>
        <end position="314"/>
    </location>
</feature>
<evidence type="ECO:0000313" key="8">
    <source>
        <dbReference type="EMBL" id="ANY68754.1"/>
    </source>
</evidence>
<dbReference type="Pfam" id="PF02899">
    <property type="entry name" value="Phage_int_SAM_1"/>
    <property type="match status" value="1"/>
</dbReference>
<dbReference type="Gene3D" id="1.10.443.10">
    <property type="entry name" value="Intergrase catalytic core"/>
    <property type="match status" value="1"/>
</dbReference>
<dbReference type="Pfam" id="PF00589">
    <property type="entry name" value="Phage_integrase"/>
    <property type="match status" value="1"/>
</dbReference>
<protein>
    <submittedName>
        <fullName evidence="8">Integrase</fullName>
    </submittedName>
</protein>
<dbReference type="Gene3D" id="1.10.150.130">
    <property type="match status" value="1"/>
</dbReference>